<feature type="transmembrane region" description="Helical" evidence="12">
    <location>
        <begin position="129"/>
        <end position="146"/>
    </location>
</feature>
<evidence type="ECO:0000259" key="13">
    <source>
        <dbReference type="Pfam" id="PF00520"/>
    </source>
</evidence>
<dbReference type="Gene3D" id="1.20.120.350">
    <property type="entry name" value="Voltage-gated potassium channels. Chain C"/>
    <property type="match status" value="1"/>
</dbReference>
<gene>
    <name evidence="14" type="ORF">LOTGIDRAFT_119857</name>
</gene>
<organism evidence="14 15">
    <name type="scientific">Lottia gigantea</name>
    <name type="common">Giant owl limpet</name>
    <dbReference type="NCBI Taxonomy" id="225164"/>
    <lineage>
        <taxon>Eukaryota</taxon>
        <taxon>Metazoa</taxon>
        <taxon>Spiralia</taxon>
        <taxon>Lophotrochozoa</taxon>
        <taxon>Mollusca</taxon>
        <taxon>Gastropoda</taxon>
        <taxon>Patellogastropoda</taxon>
        <taxon>Lottioidea</taxon>
        <taxon>Lottiidae</taxon>
        <taxon>Lottia</taxon>
    </lineage>
</organism>
<keyword evidence="5" id="KW-0631">Potassium channel</keyword>
<dbReference type="GeneID" id="20231789"/>
<accession>V4AI65</accession>
<reference evidence="14 15" key="1">
    <citation type="journal article" date="2013" name="Nature">
        <title>Insights into bilaterian evolution from three spiralian genomes.</title>
        <authorList>
            <person name="Simakov O."/>
            <person name="Marletaz F."/>
            <person name="Cho S.J."/>
            <person name="Edsinger-Gonzales E."/>
            <person name="Havlak P."/>
            <person name="Hellsten U."/>
            <person name="Kuo D.H."/>
            <person name="Larsson T."/>
            <person name="Lv J."/>
            <person name="Arendt D."/>
            <person name="Savage R."/>
            <person name="Osoegawa K."/>
            <person name="de Jong P."/>
            <person name="Grimwood J."/>
            <person name="Chapman J.A."/>
            <person name="Shapiro H."/>
            <person name="Aerts A."/>
            <person name="Otillar R.P."/>
            <person name="Terry A.Y."/>
            <person name="Boore J.L."/>
            <person name="Grigoriev I.V."/>
            <person name="Lindberg D.R."/>
            <person name="Seaver E.C."/>
            <person name="Weisblat D.A."/>
            <person name="Putnam N.H."/>
            <person name="Rokhsar D.S."/>
        </authorList>
    </citation>
    <scope>NUCLEOTIDE SEQUENCE [LARGE SCALE GENOMIC DNA]</scope>
</reference>
<dbReference type="OrthoDB" id="6064518at2759"/>
<evidence type="ECO:0000256" key="4">
    <source>
        <dbReference type="ARBA" id="ARBA00022692"/>
    </source>
</evidence>
<dbReference type="RefSeq" id="XP_009056316.1">
    <property type="nucleotide sequence ID" value="XM_009058068.1"/>
</dbReference>
<dbReference type="Pfam" id="PF00520">
    <property type="entry name" value="Ion_trans"/>
    <property type="match status" value="1"/>
</dbReference>
<dbReference type="InterPro" id="IPR005821">
    <property type="entry name" value="Ion_trans_dom"/>
</dbReference>
<evidence type="ECO:0000256" key="9">
    <source>
        <dbReference type="ARBA" id="ARBA00023065"/>
    </source>
</evidence>
<dbReference type="STRING" id="225164.V4AI65"/>
<sequence length="210" mass="23679">CTGYFTLEQIARLCFCPSYIRYFFSILNLVDIVTLFVDYVEILINALHPQQIYESNILDIIQFLQILRVLRLFRITKHIPGARVLIFTIKNSVRELLFMIVLLVNVAILFGTLFYCLDKEAAKNISQGTWWAVITMTTVGYGDVVPSGILGRILGGACAAFGIVLIALTVPLFVNNFLTVYNVSISHEILNSDEKPGTPWIKAKEPQEIC</sequence>
<dbReference type="PANTHER" id="PTHR11537:SF254">
    <property type="entry name" value="POTASSIUM VOLTAGE-GATED CHANNEL PROTEIN SHAB"/>
    <property type="match status" value="1"/>
</dbReference>
<dbReference type="Gene3D" id="1.10.287.70">
    <property type="match status" value="1"/>
</dbReference>
<dbReference type="GO" id="GO:0005249">
    <property type="term" value="F:voltage-gated potassium channel activity"/>
    <property type="evidence" value="ECO:0007669"/>
    <property type="project" value="InterPro"/>
</dbReference>
<keyword evidence="4 12" id="KW-0812">Transmembrane</keyword>
<evidence type="ECO:0000256" key="2">
    <source>
        <dbReference type="ARBA" id="ARBA00022448"/>
    </source>
</evidence>
<dbReference type="KEGG" id="lgi:LOTGIDRAFT_119857"/>
<feature type="transmembrane region" description="Helical" evidence="12">
    <location>
        <begin position="96"/>
        <end position="117"/>
    </location>
</feature>
<dbReference type="InterPro" id="IPR028325">
    <property type="entry name" value="VG_K_chnl"/>
</dbReference>
<evidence type="ECO:0000256" key="8">
    <source>
        <dbReference type="ARBA" id="ARBA00022989"/>
    </source>
</evidence>
<dbReference type="EMBL" id="KB201977">
    <property type="protein sequence ID" value="ESO93116.1"/>
    <property type="molecule type" value="Genomic_DNA"/>
</dbReference>
<evidence type="ECO:0000256" key="11">
    <source>
        <dbReference type="ARBA" id="ARBA00023303"/>
    </source>
</evidence>
<dbReference type="PANTHER" id="PTHR11537">
    <property type="entry name" value="VOLTAGE-GATED POTASSIUM CHANNEL"/>
    <property type="match status" value="1"/>
</dbReference>
<dbReference type="FunFam" id="1.10.287.70:FF:000028">
    <property type="entry name" value="potassium voltage-gated channel subfamily D member 3"/>
    <property type="match status" value="1"/>
</dbReference>
<keyword evidence="6" id="KW-0851">Voltage-gated channel</keyword>
<evidence type="ECO:0000256" key="1">
    <source>
        <dbReference type="ARBA" id="ARBA00004141"/>
    </source>
</evidence>
<dbReference type="HOGENOM" id="CLU_011722_1_5_1"/>
<keyword evidence="11" id="KW-0407">Ion channel</keyword>
<name>V4AI65_LOTGI</name>
<evidence type="ECO:0000313" key="14">
    <source>
        <dbReference type="EMBL" id="ESO93116.1"/>
    </source>
</evidence>
<keyword evidence="2" id="KW-0813">Transport</keyword>
<keyword evidence="3" id="KW-0633">Potassium transport</keyword>
<dbReference type="SUPFAM" id="SSF81324">
    <property type="entry name" value="Voltage-gated potassium channels"/>
    <property type="match status" value="1"/>
</dbReference>
<dbReference type="OMA" id="ETICVSW"/>
<feature type="transmembrane region" description="Helical" evidence="12">
    <location>
        <begin position="19"/>
        <end position="37"/>
    </location>
</feature>
<evidence type="ECO:0000256" key="12">
    <source>
        <dbReference type="SAM" id="Phobius"/>
    </source>
</evidence>
<evidence type="ECO:0000313" key="15">
    <source>
        <dbReference type="Proteomes" id="UP000030746"/>
    </source>
</evidence>
<feature type="domain" description="Ion transport" evidence="13">
    <location>
        <begin position="1"/>
        <end position="180"/>
    </location>
</feature>
<dbReference type="CTD" id="20231789"/>
<feature type="transmembrane region" description="Helical" evidence="12">
    <location>
        <begin position="153"/>
        <end position="174"/>
    </location>
</feature>
<evidence type="ECO:0000256" key="10">
    <source>
        <dbReference type="ARBA" id="ARBA00023136"/>
    </source>
</evidence>
<comment type="subcellular location">
    <subcellularLocation>
        <location evidence="1">Membrane</location>
        <topology evidence="1">Multi-pass membrane protein</topology>
    </subcellularLocation>
</comment>
<dbReference type="GO" id="GO:0008076">
    <property type="term" value="C:voltage-gated potassium channel complex"/>
    <property type="evidence" value="ECO:0007669"/>
    <property type="project" value="InterPro"/>
</dbReference>
<evidence type="ECO:0000256" key="3">
    <source>
        <dbReference type="ARBA" id="ARBA00022538"/>
    </source>
</evidence>
<keyword evidence="15" id="KW-1185">Reference proteome</keyword>
<keyword evidence="9" id="KW-0406">Ion transport</keyword>
<keyword evidence="7" id="KW-0630">Potassium</keyword>
<evidence type="ECO:0000256" key="5">
    <source>
        <dbReference type="ARBA" id="ARBA00022826"/>
    </source>
</evidence>
<feature type="non-terminal residue" evidence="14">
    <location>
        <position position="1"/>
    </location>
</feature>
<dbReference type="GO" id="GO:0001508">
    <property type="term" value="P:action potential"/>
    <property type="evidence" value="ECO:0007669"/>
    <property type="project" value="TreeGrafter"/>
</dbReference>
<evidence type="ECO:0000256" key="6">
    <source>
        <dbReference type="ARBA" id="ARBA00022882"/>
    </source>
</evidence>
<evidence type="ECO:0000256" key="7">
    <source>
        <dbReference type="ARBA" id="ARBA00022958"/>
    </source>
</evidence>
<dbReference type="InterPro" id="IPR027359">
    <property type="entry name" value="Volt_channel_dom_sf"/>
</dbReference>
<dbReference type="PRINTS" id="PR00169">
    <property type="entry name" value="KCHANNEL"/>
</dbReference>
<keyword evidence="10 12" id="KW-0472">Membrane</keyword>
<dbReference type="Proteomes" id="UP000030746">
    <property type="component" value="Unassembled WGS sequence"/>
</dbReference>
<keyword evidence="8 12" id="KW-1133">Transmembrane helix</keyword>
<protein>
    <recommendedName>
        <fullName evidence="13">Ion transport domain-containing protein</fullName>
    </recommendedName>
</protein>
<dbReference type="AlphaFoldDB" id="V4AI65"/>
<proteinExistence type="predicted"/>